<feature type="non-terminal residue" evidence="9">
    <location>
        <position position="264"/>
    </location>
</feature>
<proteinExistence type="inferred from homology"/>
<evidence type="ECO:0000256" key="3">
    <source>
        <dbReference type="ARBA" id="ARBA00022723"/>
    </source>
</evidence>
<evidence type="ECO:0000313" key="9">
    <source>
        <dbReference type="EMBL" id="GMT36363.1"/>
    </source>
</evidence>
<keyword evidence="3 7" id="KW-0479">Metal-binding</keyword>
<dbReference type="SUPFAM" id="SSF48264">
    <property type="entry name" value="Cytochrome P450"/>
    <property type="match status" value="1"/>
</dbReference>
<comment type="caution">
    <text evidence="9">The sequence shown here is derived from an EMBL/GenBank/DDBJ whole genome shotgun (WGS) entry which is preliminary data.</text>
</comment>
<evidence type="ECO:0000256" key="8">
    <source>
        <dbReference type="RuleBase" id="RU000461"/>
    </source>
</evidence>
<keyword evidence="10" id="KW-1185">Reference proteome</keyword>
<dbReference type="PRINTS" id="PR00463">
    <property type="entry name" value="EP450I"/>
</dbReference>
<organism evidence="9 10">
    <name type="scientific">Pristionchus fissidentatus</name>
    <dbReference type="NCBI Taxonomy" id="1538716"/>
    <lineage>
        <taxon>Eukaryota</taxon>
        <taxon>Metazoa</taxon>
        <taxon>Ecdysozoa</taxon>
        <taxon>Nematoda</taxon>
        <taxon>Chromadorea</taxon>
        <taxon>Rhabditida</taxon>
        <taxon>Rhabditina</taxon>
        <taxon>Diplogasteromorpha</taxon>
        <taxon>Diplogasteroidea</taxon>
        <taxon>Neodiplogasteridae</taxon>
        <taxon>Pristionchus</taxon>
    </lineage>
</organism>
<evidence type="ECO:0000256" key="2">
    <source>
        <dbReference type="ARBA" id="ARBA00010617"/>
    </source>
</evidence>
<name>A0AAV5WYF0_9BILA</name>
<dbReference type="GO" id="GO:0005506">
    <property type="term" value="F:iron ion binding"/>
    <property type="evidence" value="ECO:0007669"/>
    <property type="project" value="InterPro"/>
</dbReference>
<evidence type="ECO:0000313" key="10">
    <source>
        <dbReference type="Proteomes" id="UP001432322"/>
    </source>
</evidence>
<dbReference type="GO" id="GO:0016705">
    <property type="term" value="F:oxidoreductase activity, acting on paired donors, with incorporation or reduction of molecular oxygen"/>
    <property type="evidence" value="ECO:0007669"/>
    <property type="project" value="InterPro"/>
</dbReference>
<dbReference type="PROSITE" id="PS00086">
    <property type="entry name" value="CYTOCHROME_P450"/>
    <property type="match status" value="1"/>
</dbReference>
<protein>
    <recommendedName>
        <fullName evidence="11">Cytochrome P450</fullName>
    </recommendedName>
</protein>
<evidence type="ECO:0000256" key="5">
    <source>
        <dbReference type="ARBA" id="ARBA00023004"/>
    </source>
</evidence>
<reference evidence="9" key="1">
    <citation type="submission" date="2023-10" db="EMBL/GenBank/DDBJ databases">
        <title>Genome assembly of Pristionchus species.</title>
        <authorList>
            <person name="Yoshida K."/>
            <person name="Sommer R.J."/>
        </authorList>
    </citation>
    <scope>NUCLEOTIDE SEQUENCE</scope>
    <source>
        <strain evidence="9">RS5133</strain>
    </source>
</reference>
<dbReference type="InterPro" id="IPR036396">
    <property type="entry name" value="Cyt_P450_sf"/>
</dbReference>
<comment type="similarity">
    <text evidence="2 8">Belongs to the cytochrome P450 family.</text>
</comment>
<evidence type="ECO:0000256" key="1">
    <source>
        <dbReference type="ARBA" id="ARBA00001971"/>
    </source>
</evidence>
<comment type="cofactor">
    <cofactor evidence="1 7">
        <name>heme</name>
        <dbReference type="ChEBI" id="CHEBI:30413"/>
    </cofactor>
</comment>
<evidence type="ECO:0008006" key="11">
    <source>
        <dbReference type="Google" id="ProtNLM"/>
    </source>
</evidence>
<sequence>MLEEENNNNKEQSEIDPHNLMTKYLEDPNALENGDMDVVLLAGDIWTGGMETTLTATRWAIIFFMQNPDVQEKLHEEIVQRYPRRSTGEFSYSSRDELPYLCAVIDEVLRLANVLPWNIPHRACKTFSLNGHSITEGTYIMFSYSALHHDEANFPDPYKFNPERFLRRSPTEEEKKEWMWRGKKIDDFVVYEKNPLLCPFGMGLRKCPGETLAMKEICVFLIKLVQRFRFVTDALCPPDTTRCMGMTSVPREFVCRVQKREDWY</sequence>
<evidence type="ECO:0000256" key="6">
    <source>
        <dbReference type="ARBA" id="ARBA00023033"/>
    </source>
</evidence>
<dbReference type="AlphaFoldDB" id="A0AAV5WYF0"/>
<keyword evidence="6 8" id="KW-0503">Monooxygenase</keyword>
<dbReference type="GO" id="GO:0004497">
    <property type="term" value="F:monooxygenase activity"/>
    <property type="evidence" value="ECO:0007669"/>
    <property type="project" value="UniProtKB-KW"/>
</dbReference>
<dbReference type="GO" id="GO:0020037">
    <property type="term" value="F:heme binding"/>
    <property type="evidence" value="ECO:0007669"/>
    <property type="project" value="InterPro"/>
</dbReference>
<dbReference type="InterPro" id="IPR001128">
    <property type="entry name" value="Cyt_P450"/>
</dbReference>
<dbReference type="InterPro" id="IPR002401">
    <property type="entry name" value="Cyt_P450_E_grp-I"/>
</dbReference>
<dbReference type="PRINTS" id="PR00385">
    <property type="entry name" value="P450"/>
</dbReference>
<dbReference type="InterPro" id="IPR017972">
    <property type="entry name" value="Cyt_P450_CS"/>
</dbReference>
<dbReference type="Pfam" id="PF00067">
    <property type="entry name" value="p450"/>
    <property type="match status" value="1"/>
</dbReference>
<keyword evidence="7 8" id="KW-0349">Heme</keyword>
<dbReference type="PANTHER" id="PTHR24303:SF31">
    <property type="entry name" value="CYTOCHROME P450 307A1-RELATED"/>
    <property type="match status" value="1"/>
</dbReference>
<dbReference type="EMBL" id="BTSY01000007">
    <property type="protein sequence ID" value="GMT36363.1"/>
    <property type="molecule type" value="Genomic_DNA"/>
</dbReference>
<dbReference type="Proteomes" id="UP001432322">
    <property type="component" value="Unassembled WGS sequence"/>
</dbReference>
<evidence type="ECO:0000256" key="4">
    <source>
        <dbReference type="ARBA" id="ARBA00023002"/>
    </source>
</evidence>
<gene>
    <name evidence="9" type="ORF">PFISCL1PPCAC_27660</name>
</gene>
<keyword evidence="5 7" id="KW-0408">Iron</keyword>
<keyword evidence="4 8" id="KW-0560">Oxidoreductase</keyword>
<accession>A0AAV5WYF0</accession>
<dbReference type="Gene3D" id="1.10.630.10">
    <property type="entry name" value="Cytochrome P450"/>
    <property type="match status" value="1"/>
</dbReference>
<dbReference type="PANTHER" id="PTHR24303">
    <property type="entry name" value="HEME-BINDING MONOOXYGENASE FAMILY"/>
    <property type="match status" value="1"/>
</dbReference>
<feature type="binding site" description="axial binding residue" evidence="7">
    <location>
        <position position="207"/>
    </location>
    <ligand>
        <name>heme</name>
        <dbReference type="ChEBI" id="CHEBI:30413"/>
    </ligand>
    <ligandPart>
        <name>Fe</name>
        <dbReference type="ChEBI" id="CHEBI:18248"/>
    </ligandPart>
</feature>
<evidence type="ECO:0000256" key="7">
    <source>
        <dbReference type="PIRSR" id="PIRSR602401-1"/>
    </source>
</evidence>